<feature type="compositionally biased region" description="Polar residues" evidence="1">
    <location>
        <begin position="543"/>
        <end position="556"/>
    </location>
</feature>
<feature type="compositionally biased region" description="Basic residues" evidence="1">
    <location>
        <begin position="22"/>
        <end position="47"/>
    </location>
</feature>
<feature type="compositionally biased region" description="Polar residues" evidence="1">
    <location>
        <begin position="962"/>
        <end position="971"/>
    </location>
</feature>
<dbReference type="EMBL" id="CAMPGE010016465">
    <property type="protein sequence ID" value="CAI2375020.1"/>
    <property type="molecule type" value="Genomic_DNA"/>
</dbReference>
<evidence type="ECO:0000313" key="3">
    <source>
        <dbReference type="Proteomes" id="UP001295684"/>
    </source>
</evidence>
<feature type="compositionally biased region" description="Polar residues" evidence="1">
    <location>
        <begin position="995"/>
        <end position="1005"/>
    </location>
</feature>
<accession>A0AAD2CZE1</accession>
<feature type="compositionally biased region" description="Basic and acidic residues" evidence="1">
    <location>
        <begin position="849"/>
        <end position="865"/>
    </location>
</feature>
<dbReference type="Proteomes" id="UP001295684">
    <property type="component" value="Unassembled WGS sequence"/>
</dbReference>
<name>A0AAD2CZE1_EUPCR</name>
<gene>
    <name evidence="2" type="ORF">ECRASSUSDP1_LOCUS16380</name>
</gene>
<feature type="compositionally biased region" description="Polar residues" evidence="1">
    <location>
        <begin position="459"/>
        <end position="470"/>
    </location>
</feature>
<feature type="region of interest" description="Disordered" evidence="1">
    <location>
        <begin position="742"/>
        <end position="1005"/>
    </location>
</feature>
<reference evidence="2" key="1">
    <citation type="submission" date="2023-07" db="EMBL/GenBank/DDBJ databases">
        <authorList>
            <consortium name="AG Swart"/>
            <person name="Singh M."/>
            <person name="Singh A."/>
            <person name="Seah K."/>
            <person name="Emmerich C."/>
        </authorList>
    </citation>
    <scope>NUCLEOTIDE SEQUENCE</scope>
    <source>
        <strain evidence="2">DP1</strain>
    </source>
</reference>
<feature type="compositionally biased region" description="Pro residues" evidence="1">
    <location>
        <begin position="816"/>
        <end position="829"/>
    </location>
</feature>
<protein>
    <submittedName>
        <fullName evidence="2">Uncharacterized protein</fullName>
    </submittedName>
</protein>
<evidence type="ECO:0000313" key="2">
    <source>
        <dbReference type="EMBL" id="CAI2375020.1"/>
    </source>
</evidence>
<dbReference type="AlphaFoldDB" id="A0AAD2CZE1"/>
<feature type="compositionally biased region" description="Basic and acidic residues" evidence="1">
    <location>
        <begin position="879"/>
        <end position="911"/>
    </location>
</feature>
<keyword evidence="3" id="KW-1185">Reference proteome</keyword>
<feature type="compositionally biased region" description="Low complexity" evidence="1">
    <location>
        <begin position="805"/>
        <end position="815"/>
    </location>
</feature>
<comment type="caution">
    <text evidence="2">The sequence shown here is derived from an EMBL/GenBank/DDBJ whole genome shotgun (WGS) entry which is preliminary data.</text>
</comment>
<evidence type="ECO:0000256" key="1">
    <source>
        <dbReference type="SAM" id="MobiDB-lite"/>
    </source>
</evidence>
<feature type="compositionally biased region" description="Polar residues" evidence="1">
    <location>
        <begin position="751"/>
        <end position="762"/>
    </location>
</feature>
<organism evidence="2 3">
    <name type="scientific">Euplotes crassus</name>
    <dbReference type="NCBI Taxonomy" id="5936"/>
    <lineage>
        <taxon>Eukaryota</taxon>
        <taxon>Sar</taxon>
        <taxon>Alveolata</taxon>
        <taxon>Ciliophora</taxon>
        <taxon>Intramacronucleata</taxon>
        <taxon>Spirotrichea</taxon>
        <taxon>Hypotrichia</taxon>
        <taxon>Euplotida</taxon>
        <taxon>Euplotidae</taxon>
        <taxon>Moneuplotes</taxon>
    </lineage>
</organism>
<feature type="compositionally biased region" description="Basic and acidic residues" evidence="1">
    <location>
        <begin position="972"/>
        <end position="988"/>
    </location>
</feature>
<feature type="compositionally biased region" description="Polar residues" evidence="1">
    <location>
        <begin position="830"/>
        <end position="848"/>
    </location>
</feature>
<feature type="compositionally biased region" description="Pro residues" evidence="1">
    <location>
        <begin position="786"/>
        <end position="795"/>
    </location>
</feature>
<feature type="region of interest" description="Disordered" evidence="1">
    <location>
        <begin position="1"/>
        <end position="48"/>
    </location>
</feature>
<feature type="region of interest" description="Disordered" evidence="1">
    <location>
        <begin position="542"/>
        <end position="572"/>
    </location>
</feature>
<sequence length="1005" mass="114548">MSFINVHTGEAGAQAGESRVTKNIKTKKIGKRSESRKRAKSRRKRREKGFSTPLIERIKVINSIFHDYEASAKAHGSSSESTKSIADYFIVKINQCTQDLCYMQDISASIPHDSKVSLKICELLEITSRNAIKIVSDSGMMDSSKINFALIYYVQAYAAMQSGKIRRAIANLEMAIQYQKEYLNDLIAGRGNVRFEAEGYPLLNHGEDIQDPQYMEEGTLSKRIQEKYDKEYFLLIKMLWLKCDVNECRNNLQQCIEIYNETMDMISTNYGRSNPAYQETSKRKGKVVLKMSKKYSSKTKKNLIIKNSIFSPAKPIISSTKASRGSSRKKRRQKLFDSLNQKATFLIEKSTRNMNFNVEPKMKLGLRSTIDESFDRSFSSRTSTKPLYFPFPNTKIGDGTKIIKRPKSAFRKDKSFYSTKGREKSSGKSFFIKTSIKPTMKTAFYNSKSGKGKRIFSNRKPSNSSGNSSILDDKHHTDRYKLLQATSNPSFMAPRIGNMKQNMGAPVYEPYKETNSQLSSMEKDYLNRYPLTHSEISDIIQRRTGSSKAGSSSVHDSLTGKPAQPGDYPPTHDFVKRTEIKHLFEQMVQENQEKIKEPVDTKSFRNIGEFSKALLIETPKTKKKSKKEKSQNVYVHIEIKQEVATKQIRVFVKDIMQRRDYEVLVSPILLPLSDEDLLSYITKALKVQYGKDGELKFFFDEFKRRKNKIGNSRRDNPSIEPSSQRQKLEIDINDLEEFKREKNDQIKEESQQSLPQNINISSFHPKPSDKNTPPHKKSHLQTPSSPSNPPNPTPIPHQVQITHQSNIFPSTSSKSPSPPLSPHPQPTSPKSPCSSNSDLHLESAQSRSSGKEDYKVEVKSSEKSASEITEQIDEAISESDIKEELESSQNKSEDNIENKGQIEEKLEEEKVASQVKNVRCRRDNPSLPYPRLQPPYNHHRTPSNPPNSLQIFPKTPSPSQNPAPTLSSPEQNFDHEDPQISESIKEESGMGDWYPQSQSFDKIQF</sequence>
<proteinExistence type="predicted"/>
<feature type="region of interest" description="Disordered" evidence="1">
    <location>
        <begin position="448"/>
        <end position="474"/>
    </location>
</feature>